<gene>
    <name evidence="2" type="ORF">OMP38_29580</name>
</gene>
<dbReference type="Proteomes" id="UP001153387">
    <property type="component" value="Unassembled WGS sequence"/>
</dbReference>
<accession>A0A9X4KM06</accession>
<name>A0A9X4KM06_9BACL</name>
<dbReference type="InterPro" id="IPR050683">
    <property type="entry name" value="Bact_Polysacc_Export_ATP-bd"/>
</dbReference>
<organism evidence="2 3">
    <name type="scientific">Cohnella ginsengisoli</name>
    <dbReference type="NCBI Taxonomy" id="425004"/>
    <lineage>
        <taxon>Bacteria</taxon>
        <taxon>Bacillati</taxon>
        <taxon>Bacillota</taxon>
        <taxon>Bacilli</taxon>
        <taxon>Bacillales</taxon>
        <taxon>Paenibacillaceae</taxon>
        <taxon>Cohnella</taxon>
    </lineage>
</organism>
<dbReference type="EMBL" id="JAPDHZ010000006">
    <property type="protein sequence ID" value="MDG0794528.1"/>
    <property type="molecule type" value="Genomic_DNA"/>
</dbReference>
<evidence type="ECO:0000313" key="2">
    <source>
        <dbReference type="EMBL" id="MDG0794528.1"/>
    </source>
</evidence>
<protein>
    <submittedName>
        <fullName evidence="2">Wzt carbohydrate-binding domain-containing protein</fullName>
    </submittedName>
</protein>
<dbReference type="AlphaFoldDB" id="A0A9X4KM06"/>
<comment type="caution">
    <text evidence="2">The sequence shown here is derived from an EMBL/GenBank/DDBJ whole genome shotgun (WGS) entry which is preliminary data.</text>
</comment>
<dbReference type="RefSeq" id="WP_277568261.1">
    <property type="nucleotide sequence ID" value="NZ_JAPDHZ010000006.1"/>
</dbReference>
<dbReference type="SUPFAM" id="SSF52540">
    <property type="entry name" value="P-loop containing nucleoside triphosphate hydrolases"/>
    <property type="match status" value="1"/>
</dbReference>
<evidence type="ECO:0000259" key="1">
    <source>
        <dbReference type="Pfam" id="PF14524"/>
    </source>
</evidence>
<dbReference type="InterPro" id="IPR027417">
    <property type="entry name" value="P-loop_NTPase"/>
</dbReference>
<dbReference type="InterPro" id="IPR029439">
    <property type="entry name" value="Wzt_C"/>
</dbReference>
<dbReference type="PANTHER" id="PTHR46743">
    <property type="entry name" value="TEICHOIC ACIDS EXPORT ATP-BINDING PROTEIN TAGH"/>
    <property type="match status" value="1"/>
</dbReference>
<keyword evidence="3" id="KW-1185">Reference proteome</keyword>
<dbReference type="Gene3D" id="2.70.50.60">
    <property type="entry name" value="abc- transporter (atp binding component) like domain"/>
    <property type="match status" value="1"/>
</dbReference>
<sequence>MRLAFSVAIMVEPDVLLIDEVLAVGDSAFQQKCMEQLIKLKTKGTTIVFVSHDLGAMKRLCDRVIWIHDSKIVSDGKPKDTIDKYLEFLGEEENKRLLGEKHSSQEEESSKIGLDSPLITDNKIKIMNVRLTNEIGEEKISFMSGDTACIKINYRAITKVNNPIFSLTISNLEGITCYSTSTLIDHLNIAEIVSDEIGSIQFYIPSLDLVANTYLISASILNESGYVYDVFEEGTALKVSSLSEDVGIVKLKHAWKLERG</sequence>
<dbReference type="Gene3D" id="3.40.50.300">
    <property type="entry name" value="P-loop containing nucleotide triphosphate hydrolases"/>
    <property type="match status" value="1"/>
</dbReference>
<dbReference type="Pfam" id="PF14524">
    <property type="entry name" value="Wzt_C"/>
    <property type="match status" value="1"/>
</dbReference>
<dbReference type="PANTHER" id="PTHR46743:SF2">
    <property type="entry name" value="TEICHOIC ACIDS EXPORT ATP-BINDING PROTEIN TAGH"/>
    <property type="match status" value="1"/>
</dbReference>
<feature type="domain" description="Wzt C-terminal" evidence="1">
    <location>
        <begin position="121"/>
        <end position="250"/>
    </location>
</feature>
<proteinExistence type="predicted"/>
<evidence type="ECO:0000313" key="3">
    <source>
        <dbReference type="Proteomes" id="UP001153387"/>
    </source>
</evidence>
<dbReference type="CDD" id="cd10147">
    <property type="entry name" value="Wzt_C-like"/>
    <property type="match status" value="1"/>
</dbReference>
<reference evidence="2 3" key="1">
    <citation type="submission" date="2022-10" db="EMBL/GenBank/DDBJ databases">
        <title>Comparative genomic analysis of Cohnella hashimotonis sp. nov., isolated from the International Space Station.</title>
        <authorList>
            <person name="Simpson A."/>
            <person name="Venkateswaran K."/>
        </authorList>
    </citation>
    <scope>NUCLEOTIDE SEQUENCE [LARGE SCALE GENOMIC DNA]</scope>
    <source>
        <strain evidence="2 3">DSM 18997</strain>
    </source>
</reference>